<sequence>MHKYWEYVGSQSNQNGLIFDYLHIQHYSRPQDYFQNEVHHENKKSHFIDFFEKKVQENSNSHLEAEIEDEIINKDPQSMDSLSKDALSQDEGRNHREQMIYSDSLDGLNQSKEFDQGGSGNQVGSEKQAGIENRETSLELRFREGKGKRKIILEEDREKQEVNQNKKEMITPAYKKWAHIKSISRLTNIPHGRIDDSFIEVYTRKFHKELNNELSNYSSESNSSNRF</sequence>
<feature type="region of interest" description="Disordered" evidence="1">
    <location>
        <begin position="113"/>
        <end position="132"/>
    </location>
</feature>
<gene>
    <name evidence="2" type="ORF">PCANC_02404</name>
</gene>
<keyword evidence="3" id="KW-1185">Reference proteome</keyword>
<evidence type="ECO:0000313" key="2">
    <source>
        <dbReference type="EMBL" id="PLW57260.1"/>
    </source>
</evidence>
<accession>A0A2N5W4Y6</accession>
<dbReference type="AlphaFoldDB" id="A0A2N5W4Y6"/>
<dbReference type="Proteomes" id="UP000235388">
    <property type="component" value="Unassembled WGS sequence"/>
</dbReference>
<evidence type="ECO:0000313" key="3">
    <source>
        <dbReference type="Proteomes" id="UP000235388"/>
    </source>
</evidence>
<name>A0A2N5W4Y6_9BASI</name>
<comment type="caution">
    <text evidence="2">The sequence shown here is derived from an EMBL/GenBank/DDBJ whole genome shotgun (WGS) entry which is preliminary data.</text>
</comment>
<proteinExistence type="predicted"/>
<reference evidence="2 3" key="1">
    <citation type="submission" date="2017-11" db="EMBL/GenBank/DDBJ databases">
        <title>De novo assembly and phasing of dikaryotic genomes from two isolates of Puccinia coronata f. sp. avenae, the causal agent of oat crown rust.</title>
        <authorList>
            <person name="Miller M.E."/>
            <person name="Zhang Y."/>
            <person name="Omidvar V."/>
            <person name="Sperschneider J."/>
            <person name="Schwessinger B."/>
            <person name="Raley C."/>
            <person name="Palmer J.M."/>
            <person name="Garnica D."/>
            <person name="Upadhyaya N."/>
            <person name="Rathjen J."/>
            <person name="Taylor J.M."/>
            <person name="Park R.F."/>
            <person name="Dodds P.N."/>
            <person name="Hirsch C.D."/>
            <person name="Kianian S.F."/>
            <person name="Figueroa M."/>
        </authorList>
    </citation>
    <scope>NUCLEOTIDE SEQUENCE [LARGE SCALE GENOMIC DNA]</scope>
    <source>
        <strain evidence="2">12NC29</strain>
    </source>
</reference>
<organism evidence="2 3">
    <name type="scientific">Puccinia coronata f. sp. avenae</name>
    <dbReference type="NCBI Taxonomy" id="200324"/>
    <lineage>
        <taxon>Eukaryota</taxon>
        <taxon>Fungi</taxon>
        <taxon>Dikarya</taxon>
        <taxon>Basidiomycota</taxon>
        <taxon>Pucciniomycotina</taxon>
        <taxon>Pucciniomycetes</taxon>
        <taxon>Pucciniales</taxon>
        <taxon>Pucciniaceae</taxon>
        <taxon>Puccinia</taxon>
    </lineage>
</organism>
<dbReference type="EMBL" id="PGCJ01000012">
    <property type="protein sequence ID" value="PLW57260.1"/>
    <property type="molecule type" value="Genomic_DNA"/>
</dbReference>
<protein>
    <submittedName>
        <fullName evidence="2">Uncharacterized protein</fullName>
    </submittedName>
</protein>
<evidence type="ECO:0000256" key="1">
    <source>
        <dbReference type="SAM" id="MobiDB-lite"/>
    </source>
</evidence>
<feature type="region of interest" description="Disordered" evidence="1">
    <location>
        <begin position="72"/>
        <end position="93"/>
    </location>
</feature>